<organism evidence="3">
    <name type="scientific">Cuerna arida</name>
    <dbReference type="NCBI Taxonomy" id="1464854"/>
    <lineage>
        <taxon>Eukaryota</taxon>
        <taxon>Metazoa</taxon>
        <taxon>Ecdysozoa</taxon>
        <taxon>Arthropoda</taxon>
        <taxon>Hexapoda</taxon>
        <taxon>Insecta</taxon>
        <taxon>Pterygota</taxon>
        <taxon>Neoptera</taxon>
        <taxon>Paraneoptera</taxon>
        <taxon>Hemiptera</taxon>
        <taxon>Auchenorrhyncha</taxon>
        <taxon>Membracoidea</taxon>
        <taxon>Cicadellidae</taxon>
        <taxon>Cicadellinae</taxon>
        <taxon>Proconiini</taxon>
        <taxon>Cuerna</taxon>
    </lineage>
</organism>
<dbReference type="InterPro" id="IPR045875">
    <property type="entry name" value="NTF2"/>
</dbReference>
<feature type="domain" description="NTF2" evidence="2">
    <location>
        <begin position="13"/>
        <end position="107"/>
    </location>
</feature>
<dbReference type="PROSITE" id="PS50177">
    <property type="entry name" value="NTF2_DOMAIN"/>
    <property type="match status" value="1"/>
</dbReference>
<gene>
    <name evidence="3" type="ORF">g.46221</name>
</gene>
<keyword evidence="1" id="KW-0539">Nucleus</keyword>
<keyword evidence="1" id="KW-0653">Protein transport</keyword>
<protein>
    <recommendedName>
        <fullName evidence="2">NTF2 domain-containing protein</fullName>
    </recommendedName>
</protein>
<comment type="subcellular location">
    <subcellularLocation>
        <location evidence="1">Cytoplasm</location>
    </subcellularLocation>
    <subcellularLocation>
        <location evidence="1">Nucleus</location>
    </subcellularLocation>
</comment>
<dbReference type="GO" id="GO:0006913">
    <property type="term" value="P:nucleocytoplasmic transport"/>
    <property type="evidence" value="ECO:0007669"/>
    <property type="project" value="UniProtKB-UniRule"/>
</dbReference>
<dbReference type="EMBL" id="GECZ01032302">
    <property type="protein sequence ID" value="JAS37467.1"/>
    <property type="molecule type" value="Transcribed_RNA"/>
</dbReference>
<reference evidence="3" key="1">
    <citation type="submission" date="2015-11" db="EMBL/GenBank/DDBJ databases">
        <title>De novo transcriptome assembly of four potential Pierce s Disease insect vectors from Arizona vineyards.</title>
        <authorList>
            <person name="Tassone E.E."/>
        </authorList>
    </citation>
    <scope>NUCLEOTIDE SEQUENCE</scope>
</reference>
<dbReference type="InterPro" id="IPR032710">
    <property type="entry name" value="NTF2-like_dom_sf"/>
</dbReference>
<accession>A0A1B6EHR2</accession>
<evidence type="ECO:0000313" key="3">
    <source>
        <dbReference type="EMBL" id="JAS37467.1"/>
    </source>
</evidence>
<name>A0A1B6EHR2_9HEMI</name>
<dbReference type="GO" id="GO:0015031">
    <property type="term" value="P:protein transport"/>
    <property type="evidence" value="ECO:0007669"/>
    <property type="project" value="UniProtKB-KW"/>
</dbReference>
<sequence length="107" mass="12247">MSLKDQVDQTCEIAEEFVKTYYENMDKRRQLMGKMYAENAVCVWNGNGMNSLDKIQGFYNDLPISEHNIISVDAQPLCGSTELKNSFVIHVCGNVHYHGQDLKPFLQ</sequence>
<dbReference type="GO" id="GO:0051028">
    <property type="term" value="P:mRNA transport"/>
    <property type="evidence" value="ECO:0007669"/>
    <property type="project" value="UniProtKB-UniRule"/>
</dbReference>
<dbReference type="Pfam" id="PF02136">
    <property type="entry name" value="NTF2"/>
    <property type="match status" value="1"/>
</dbReference>
<keyword evidence="1" id="KW-0963">Cytoplasm</keyword>
<evidence type="ECO:0000256" key="1">
    <source>
        <dbReference type="RuleBase" id="RU369002"/>
    </source>
</evidence>
<dbReference type="PANTHER" id="PTHR12612">
    <property type="entry name" value="NUCLEAR TRANSPORT FACTOR 2"/>
    <property type="match status" value="1"/>
</dbReference>
<proteinExistence type="predicted"/>
<dbReference type="InterPro" id="IPR002075">
    <property type="entry name" value="NTF2_dom"/>
</dbReference>
<comment type="function">
    <text evidence="1">Has a role in nuclear-cytoplasmic transport of proteins and mRNAs.</text>
</comment>
<dbReference type="SUPFAM" id="SSF54427">
    <property type="entry name" value="NTF2-like"/>
    <property type="match status" value="1"/>
</dbReference>
<dbReference type="InterPro" id="IPR018222">
    <property type="entry name" value="Nuclear_transport_factor_2_euk"/>
</dbReference>
<dbReference type="Gene3D" id="3.10.450.50">
    <property type="match status" value="1"/>
</dbReference>
<dbReference type="GO" id="GO:0005634">
    <property type="term" value="C:nucleus"/>
    <property type="evidence" value="ECO:0007669"/>
    <property type="project" value="UniProtKB-SubCell"/>
</dbReference>
<keyword evidence="1" id="KW-0813">Transport</keyword>
<dbReference type="AlphaFoldDB" id="A0A1B6EHR2"/>
<evidence type="ECO:0000259" key="2">
    <source>
        <dbReference type="PROSITE" id="PS50177"/>
    </source>
</evidence>
<feature type="non-terminal residue" evidence="3">
    <location>
        <position position="107"/>
    </location>
</feature>
<dbReference type="GO" id="GO:0005737">
    <property type="term" value="C:cytoplasm"/>
    <property type="evidence" value="ECO:0007669"/>
    <property type="project" value="UniProtKB-SubCell"/>
</dbReference>